<comment type="caution">
    <text evidence="2">The sequence shown here is derived from an EMBL/GenBank/DDBJ whole genome shotgun (WGS) entry which is preliminary data.</text>
</comment>
<name>A0ABT8DEM1_9RHOB</name>
<evidence type="ECO:0000313" key="2">
    <source>
        <dbReference type="EMBL" id="MDN3714132.1"/>
    </source>
</evidence>
<protein>
    <submittedName>
        <fullName evidence="2">Uncharacterized protein</fullName>
    </submittedName>
</protein>
<sequence length="276" mass="30172">MLTPSSPKITAFDYVAASAKGFAAGEKSRFAYKKFMRDVTEKAPDFICLAYGQVDAEVGYYYRKYVAGSTASPEADLSAVYEAYVAMAGQVLPGRKLVFKGLNPSTLRNETQLVTYAYRRLTARMTDEGERQALADVLANAGLTVAAHAGINRMANEILAQRRARRDTAFSISAIRRAIPRIRALPRGAMSPPKATSISPIVSRSAQPTRPSFSRLSMRSMAARRPIERGELGLSPRAVSEWSETPVNLPSREQGEWPQTRPFPAPEVVGGPMPSL</sequence>
<proteinExistence type="predicted"/>
<evidence type="ECO:0000256" key="1">
    <source>
        <dbReference type="SAM" id="MobiDB-lite"/>
    </source>
</evidence>
<organism evidence="2 3">
    <name type="scientific">Paracoccus cavernae</name>
    <dbReference type="NCBI Taxonomy" id="1571207"/>
    <lineage>
        <taxon>Bacteria</taxon>
        <taxon>Pseudomonadati</taxon>
        <taxon>Pseudomonadota</taxon>
        <taxon>Alphaproteobacteria</taxon>
        <taxon>Rhodobacterales</taxon>
        <taxon>Paracoccaceae</taxon>
        <taxon>Paracoccus</taxon>
    </lineage>
</organism>
<evidence type="ECO:0000313" key="3">
    <source>
        <dbReference type="Proteomes" id="UP001243846"/>
    </source>
</evidence>
<keyword evidence="3" id="KW-1185">Reference proteome</keyword>
<feature type="compositionally biased region" description="Low complexity" evidence="1">
    <location>
        <begin position="212"/>
        <end position="224"/>
    </location>
</feature>
<gene>
    <name evidence="2" type="ORF">QWZ10_24340</name>
</gene>
<dbReference type="EMBL" id="JAUFRC010000003">
    <property type="protein sequence ID" value="MDN3714132.1"/>
    <property type="molecule type" value="Genomic_DNA"/>
</dbReference>
<feature type="region of interest" description="Disordered" evidence="1">
    <location>
        <begin position="187"/>
        <end position="276"/>
    </location>
</feature>
<reference evidence="3" key="1">
    <citation type="journal article" date="2019" name="Int. J. Syst. Evol. Microbiol.">
        <title>The Global Catalogue of Microorganisms (GCM) 10K type strain sequencing project: providing services to taxonomists for standard genome sequencing and annotation.</title>
        <authorList>
            <consortium name="The Broad Institute Genomics Platform"/>
            <consortium name="The Broad Institute Genome Sequencing Center for Infectious Disease"/>
            <person name="Wu L."/>
            <person name="Ma J."/>
        </authorList>
    </citation>
    <scope>NUCLEOTIDE SEQUENCE [LARGE SCALE GENOMIC DNA]</scope>
    <source>
        <strain evidence="3">CECT 8482</strain>
    </source>
</reference>
<dbReference type="Proteomes" id="UP001243846">
    <property type="component" value="Unassembled WGS sequence"/>
</dbReference>
<accession>A0ABT8DEM1</accession>
<feature type="compositionally biased region" description="Polar residues" evidence="1">
    <location>
        <begin position="194"/>
        <end position="211"/>
    </location>
</feature>